<keyword evidence="3" id="KW-1185">Reference proteome</keyword>
<dbReference type="EMBL" id="CP053564">
    <property type="protein sequence ID" value="QJY51009.1"/>
    <property type="molecule type" value="Genomic_DNA"/>
</dbReference>
<gene>
    <name evidence="2" type="ORF">HOP40_29140</name>
</gene>
<dbReference type="Gene3D" id="3.20.20.100">
    <property type="entry name" value="NADP-dependent oxidoreductase domain"/>
    <property type="match status" value="1"/>
</dbReference>
<name>A0A6M6JWT2_9PSEU</name>
<evidence type="ECO:0000259" key="1">
    <source>
        <dbReference type="Pfam" id="PF00248"/>
    </source>
</evidence>
<proteinExistence type="predicted"/>
<sequence length="302" mass="31540">MGIGLAAVARPAYITSGRATDLGDHRDVDALRARTHAVLDAAWAAGVRYVDVARSYGRAEEFVASWRAAHPDRAVRVGSKWGYRYVGEWRLDADVHEVKDHSLAAFTAQWAQTRAVLGVPAIYHVHSATLETGVLADAPLHGALAGLREQGVRVGVSTSGPAQADAVRRALEVVVDGEPLFTSVQSTWNVLEPSPGPALAEAHAAGALVIVKEPVANGRLAPVPDADPRAAALAQRAGVPLDRLAIAAALAQPWAGLVLSGAVDARQVASNVAALSVPGDVLDVPAEDPAAYWAARSARAWS</sequence>
<dbReference type="Proteomes" id="UP000505377">
    <property type="component" value="Chromosome"/>
</dbReference>
<reference evidence="2 3" key="1">
    <citation type="submission" date="2020-05" db="EMBL/GenBank/DDBJ databases">
        <authorList>
            <person name="Mo P."/>
        </authorList>
    </citation>
    <scope>NUCLEOTIDE SEQUENCE [LARGE SCALE GENOMIC DNA]</scope>
    <source>
        <strain evidence="2 3">Gen01</strain>
    </source>
</reference>
<feature type="domain" description="NADP-dependent oxidoreductase" evidence="1">
    <location>
        <begin position="36"/>
        <end position="278"/>
    </location>
</feature>
<evidence type="ECO:0000313" key="2">
    <source>
        <dbReference type="EMBL" id="QJY51009.1"/>
    </source>
</evidence>
<accession>A0A6M6JWT2</accession>
<dbReference type="InterPro" id="IPR036812">
    <property type="entry name" value="NAD(P)_OxRdtase_dom_sf"/>
</dbReference>
<protein>
    <submittedName>
        <fullName evidence="2">Aldo/keto reductase</fullName>
    </submittedName>
</protein>
<dbReference type="InterPro" id="IPR053135">
    <property type="entry name" value="AKR2_Oxidoreductase"/>
</dbReference>
<dbReference type="PANTHER" id="PTHR43312:SF1">
    <property type="entry name" value="NADP-DEPENDENT OXIDOREDUCTASE DOMAIN-CONTAINING PROTEIN"/>
    <property type="match status" value="1"/>
</dbReference>
<evidence type="ECO:0000313" key="3">
    <source>
        <dbReference type="Proteomes" id="UP000505377"/>
    </source>
</evidence>
<dbReference type="SUPFAM" id="SSF51430">
    <property type="entry name" value="NAD(P)-linked oxidoreductase"/>
    <property type="match status" value="1"/>
</dbReference>
<dbReference type="PANTHER" id="PTHR43312">
    <property type="entry name" value="D-THREO-ALDOSE 1-DEHYDROGENASE"/>
    <property type="match status" value="1"/>
</dbReference>
<dbReference type="AlphaFoldDB" id="A0A6M6JWT2"/>
<dbReference type="Pfam" id="PF00248">
    <property type="entry name" value="Aldo_ket_red"/>
    <property type="match status" value="1"/>
</dbReference>
<organism evidence="2 3">
    <name type="scientific">Pseudonocardia broussonetiae</name>
    <dbReference type="NCBI Taxonomy" id="2736640"/>
    <lineage>
        <taxon>Bacteria</taxon>
        <taxon>Bacillati</taxon>
        <taxon>Actinomycetota</taxon>
        <taxon>Actinomycetes</taxon>
        <taxon>Pseudonocardiales</taxon>
        <taxon>Pseudonocardiaceae</taxon>
        <taxon>Pseudonocardia</taxon>
    </lineage>
</organism>
<dbReference type="KEGG" id="pbro:HOP40_29140"/>
<dbReference type="InterPro" id="IPR023210">
    <property type="entry name" value="NADP_OxRdtase_dom"/>
</dbReference>